<feature type="transmembrane region" description="Helical" evidence="5">
    <location>
        <begin position="347"/>
        <end position="366"/>
    </location>
</feature>
<comment type="similarity">
    <text evidence="2 4">Belongs to the AB hydrolase superfamily. Lipase family.</text>
</comment>
<dbReference type="SUPFAM" id="SSF53474">
    <property type="entry name" value="alpha/beta-Hydrolases"/>
    <property type="match status" value="1"/>
</dbReference>
<feature type="domain" description="Lipase" evidence="6">
    <location>
        <begin position="80"/>
        <end position="319"/>
    </location>
</feature>
<evidence type="ECO:0000256" key="4">
    <source>
        <dbReference type="RuleBase" id="RU004262"/>
    </source>
</evidence>
<evidence type="ECO:0000256" key="5">
    <source>
        <dbReference type="SAM" id="Phobius"/>
    </source>
</evidence>
<dbReference type="EMBL" id="GFTR01005514">
    <property type="protein sequence ID" value="JAW10912.1"/>
    <property type="molecule type" value="Transcribed_RNA"/>
</dbReference>
<dbReference type="GO" id="GO:0016042">
    <property type="term" value="P:lipid catabolic process"/>
    <property type="evidence" value="ECO:0007669"/>
    <property type="project" value="TreeGrafter"/>
</dbReference>
<dbReference type="PANTHER" id="PTHR11610:SF173">
    <property type="entry name" value="LIPASE DOMAIN-CONTAINING PROTEIN-RELATED"/>
    <property type="match status" value="1"/>
</dbReference>
<evidence type="ECO:0000256" key="2">
    <source>
        <dbReference type="ARBA" id="ARBA00010701"/>
    </source>
</evidence>
<keyword evidence="3" id="KW-0964">Secreted</keyword>
<dbReference type="Pfam" id="PF00151">
    <property type="entry name" value="Lipase"/>
    <property type="match status" value="1"/>
</dbReference>
<comment type="subcellular location">
    <subcellularLocation>
        <location evidence="1">Secreted</location>
    </subcellularLocation>
</comment>
<keyword evidence="5" id="KW-0812">Transmembrane</keyword>
<dbReference type="GO" id="GO:0016298">
    <property type="term" value="F:lipase activity"/>
    <property type="evidence" value="ECO:0007669"/>
    <property type="project" value="InterPro"/>
</dbReference>
<evidence type="ECO:0000256" key="3">
    <source>
        <dbReference type="ARBA" id="ARBA00022525"/>
    </source>
</evidence>
<proteinExistence type="inferred from homology"/>
<protein>
    <submittedName>
        <fullName evidence="7">Putative pancreatic lipase-like enzyme</fullName>
    </submittedName>
</protein>
<dbReference type="PRINTS" id="PR00821">
    <property type="entry name" value="TAGLIPASE"/>
</dbReference>
<keyword evidence="5" id="KW-0472">Membrane</keyword>
<dbReference type="Gene3D" id="3.40.50.1820">
    <property type="entry name" value="alpha/beta hydrolase"/>
    <property type="match status" value="1"/>
</dbReference>
<dbReference type="InterPro" id="IPR000734">
    <property type="entry name" value="TAG_lipase"/>
</dbReference>
<reference evidence="7" key="1">
    <citation type="journal article" date="2018" name="PLoS Negl. Trop. Dis.">
        <title>An insight into the salivary gland and fat body transcriptome of Panstrongylus lignarius (Hemiptera: Heteroptera), the main vector of Chagas disease in Peru.</title>
        <authorList>
            <person name="Nevoa J.C."/>
            <person name="Mendes M.T."/>
            <person name="da Silva M.V."/>
            <person name="Soares S.C."/>
            <person name="Oliveira C.J.F."/>
            <person name="Ribeiro J.M.C."/>
        </authorList>
    </citation>
    <scope>NUCLEOTIDE SEQUENCE</scope>
</reference>
<sequence>MILSLQPIIGFGLITLIVSDFSLVLAGFRKLTPTTSTKFYLLSKGDPLSYTLLPQNVSLTPGWLTPTNLAGQSEEPIPLGLILHGMGGHTNSSSNLLIGQALLDSYRKWNLVAVDYSKAVSVDYLEAVSKVMPVAEKIAKWLTELINDGHASPEKITLIGFSLGAHVAGIAGHVLKSHNFTVDKIVALDPALPSFESAMDEDRLTQDDAENVIVVHTTGGNIAFADPLGDIDFYPNGGIDPQPMCTASRLSSIMCSHSASYRYLAEAIESGGFEATKCDDWLLFEEGKCDGNPTTFMGIDVDSSARGKYYLKTRSEPPYGDQMVAVDPVENLGVPTMIVPIRSGAQLTYIPNYCNILVITLLWFILY</sequence>
<evidence type="ECO:0000256" key="1">
    <source>
        <dbReference type="ARBA" id="ARBA00004613"/>
    </source>
</evidence>
<organism evidence="7">
    <name type="scientific">Panstrongylus lignarius</name>
    <dbReference type="NCBI Taxonomy" id="156445"/>
    <lineage>
        <taxon>Eukaryota</taxon>
        <taxon>Metazoa</taxon>
        <taxon>Ecdysozoa</taxon>
        <taxon>Arthropoda</taxon>
        <taxon>Hexapoda</taxon>
        <taxon>Insecta</taxon>
        <taxon>Pterygota</taxon>
        <taxon>Neoptera</taxon>
        <taxon>Paraneoptera</taxon>
        <taxon>Hemiptera</taxon>
        <taxon>Heteroptera</taxon>
        <taxon>Panheteroptera</taxon>
        <taxon>Cimicomorpha</taxon>
        <taxon>Reduviidae</taxon>
        <taxon>Triatominae</taxon>
        <taxon>Panstrongylus</taxon>
    </lineage>
</organism>
<evidence type="ECO:0000313" key="7">
    <source>
        <dbReference type="EMBL" id="JAW10912.1"/>
    </source>
</evidence>
<dbReference type="InterPro" id="IPR029058">
    <property type="entry name" value="AB_hydrolase_fold"/>
</dbReference>
<feature type="transmembrane region" description="Helical" evidence="5">
    <location>
        <begin position="6"/>
        <end position="28"/>
    </location>
</feature>
<dbReference type="InterPro" id="IPR013818">
    <property type="entry name" value="Lipase"/>
</dbReference>
<accession>A0A224XQS7</accession>
<evidence type="ECO:0000259" key="6">
    <source>
        <dbReference type="Pfam" id="PF00151"/>
    </source>
</evidence>
<keyword evidence="5" id="KW-1133">Transmembrane helix</keyword>
<dbReference type="AlphaFoldDB" id="A0A224XQS7"/>
<dbReference type="GO" id="GO:0005615">
    <property type="term" value="C:extracellular space"/>
    <property type="evidence" value="ECO:0007669"/>
    <property type="project" value="TreeGrafter"/>
</dbReference>
<name>A0A224XQS7_9HEMI</name>
<dbReference type="PANTHER" id="PTHR11610">
    <property type="entry name" value="LIPASE"/>
    <property type="match status" value="1"/>
</dbReference>